<dbReference type="RefSeq" id="WP_012831224.1">
    <property type="nucleotide sequence ID" value="NC_013440.1"/>
</dbReference>
<evidence type="ECO:0000256" key="2">
    <source>
        <dbReference type="ARBA" id="ARBA00023002"/>
    </source>
</evidence>
<dbReference type="SUPFAM" id="SSF89733">
    <property type="entry name" value="L-sulfolactate dehydrogenase-like"/>
    <property type="match status" value="1"/>
</dbReference>
<dbReference type="GO" id="GO:0016491">
    <property type="term" value="F:oxidoreductase activity"/>
    <property type="evidence" value="ECO:0007669"/>
    <property type="project" value="UniProtKB-KW"/>
</dbReference>
<comment type="similarity">
    <text evidence="1">Belongs to the LDH2/MDH2 oxidoreductase family.</text>
</comment>
<protein>
    <submittedName>
        <fullName evidence="3">Malate/L-lactate dehydrogenase</fullName>
    </submittedName>
</protein>
<dbReference type="InterPro" id="IPR043143">
    <property type="entry name" value="Mal/L-sulf/L-lact_DH-like_NADP"/>
</dbReference>
<name>D0LLD6_HALO1</name>
<gene>
    <name evidence="3" type="ordered locus">Hoch_6157</name>
</gene>
<dbReference type="HOGENOM" id="CLU_040452_3_1_7"/>
<keyword evidence="4" id="KW-1185">Reference proteome</keyword>
<reference evidence="3 4" key="1">
    <citation type="journal article" date="2010" name="Stand. Genomic Sci.">
        <title>Complete genome sequence of Haliangium ochraceum type strain (SMP-2).</title>
        <authorList>
            <consortium name="US DOE Joint Genome Institute (JGI-PGF)"/>
            <person name="Ivanova N."/>
            <person name="Daum C."/>
            <person name="Lang E."/>
            <person name="Abt B."/>
            <person name="Kopitz M."/>
            <person name="Saunders E."/>
            <person name="Lapidus A."/>
            <person name="Lucas S."/>
            <person name="Glavina Del Rio T."/>
            <person name="Nolan M."/>
            <person name="Tice H."/>
            <person name="Copeland A."/>
            <person name="Cheng J.F."/>
            <person name="Chen F."/>
            <person name="Bruce D."/>
            <person name="Goodwin L."/>
            <person name="Pitluck S."/>
            <person name="Mavromatis K."/>
            <person name="Pati A."/>
            <person name="Mikhailova N."/>
            <person name="Chen A."/>
            <person name="Palaniappan K."/>
            <person name="Land M."/>
            <person name="Hauser L."/>
            <person name="Chang Y.J."/>
            <person name="Jeffries C.D."/>
            <person name="Detter J.C."/>
            <person name="Brettin T."/>
            <person name="Rohde M."/>
            <person name="Goker M."/>
            <person name="Bristow J."/>
            <person name="Markowitz V."/>
            <person name="Eisen J.A."/>
            <person name="Hugenholtz P."/>
            <person name="Kyrpides N.C."/>
            <person name="Klenk H.P."/>
        </authorList>
    </citation>
    <scope>NUCLEOTIDE SEQUENCE [LARGE SCALE GENOMIC DNA]</scope>
    <source>
        <strain evidence="4">DSM 14365 / CIP 107738 / JCM 11303 / AJ 13395 / SMP-2</strain>
    </source>
</reference>
<dbReference type="Gene3D" id="3.30.1370.60">
    <property type="entry name" value="Hypothetical oxidoreductase yiak, domain 2"/>
    <property type="match status" value="1"/>
</dbReference>
<dbReference type="InterPro" id="IPR003767">
    <property type="entry name" value="Malate/L-lactate_DH-like"/>
</dbReference>
<dbReference type="eggNOG" id="COG2055">
    <property type="taxonomic scope" value="Bacteria"/>
</dbReference>
<dbReference type="Proteomes" id="UP000001880">
    <property type="component" value="Chromosome"/>
</dbReference>
<dbReference type="PANTHER" id="PTHR11091:SF0">
    <property type="entry name" value="MALATE DEHYDROGENASE"/>
    <property type="match status" value="1"/>
</dbReference>
<keyword evidence="2" id="KW-0560">Oxidoreductase</keyword>
<dbReference type="EMBL" id="CP001804">
    <property type="protein sequence ID" value="ACY18632.1"/>
    <property type="molecule type" value="Genomic_DNA"/>
</dbReference>
<dbReference type="OrthoDB" id="924592at2"/>
<sequence length="355" mass="38078">MQSSLRYIDSQKAELFVTQVLVRNGLSESDARSVANGLVETSLRGVDTHGLRLLPLYVKELEGGRSNARPQFRFEATRASVVKMDADAALGIMAGFAGADKAVEVARKSGVGVVSVANSNHFGAAALYGLRIARQGFIGIALTHAAARVAPFGGRTQLFGTDPICFTAPRKDGHPFCLDMATSQISYSKVKHHRLRGETLEPGWAVDDHGEPTVEPDSVSALSPVGGYKGQGLSMMVQVLCALLADMPLDWELSHLDSGGFSEPRKISHFFMAIDFSAFTNVERFLSQMGILVDTVRDSAARAGGAVAVAGDIEERRKEERLRTGIPLSAAEFDSLLAVARKLEIEGMASAMLVK</sequence>
<dbReference type="KEGG" id="hoh:Hoch_6157"/>
<organism evidence="3 4">
    <name type="scientific">Haliangium ochraceum (strain DSM 14365 / JCM 11303 / SMP-2)</name>
    <dbReference type="NCBI Taxonomy" id="502025"/>
    <lineage>
        <taxon>Bacteria</taxon>
        <taxon>Pseudomonadati</taxon>
        <taxon>Myxococcota</taxon>
        <taxon>Polyangia</taxon>
        <taxon>Haliangiales</taxon>
        <taxon>Kofleriaceae</taxon>
        <taxon>Haliangium</taxon>
    </lineage>
</organism>
<dbReference type="Pfam" id="PF02615">
    <property type="entry name" value="Ldh_2"/>
    <property type="match status" value="1"/>
</dbReference>
<dbReference type="AlphaFoldDB" id="D0LLD6"/>
<dbReference type="STRING" id="502025.Hoch_6157"/>
<accession>D0LLD6</accession>
<evidence type="ECO:0000256" key="1">
    <source>
        <dbReference type="ARBA" id="ARBA00006056"/>
    </source>
</evidence>
<dbReference type="InterPro" id="IPR043144">
    <property type="entry name" value="Mal/L-sulf/L-lact_DH-like_ah"/>
</dbReference>
<evidence type="ECO:0000313" key="4">
    <source>
        <dbReference type="Proteomes" id="UP000001880"/>
    </source>
</evidence>
<evidence type="ECO:0000313" key="3">
    <source>
        <dbReference type="EMBL" id="ACY18632.1"/>
    </source>
</evidence>
<dbReference type="PANTHER" id="PTHR11091">
    <property type="entry name" value="OXIDOREDUCTASE-RELATED"/>
    <property type="match status" value="1"/>
</dbReference>
<dbReference type="InterPro" id="IPR036111">
    <property type="entry name" value="Mal/L-sulfo/L-lacto_DH-like_sf"/>
</dbReference>
<proteinExistence type="inferred from homology"/>
<dbReference type="Gene3D" id="1.10.1530.10">
    <property type="match status" value="1"/>
</dbReference>